<comment type="subcellular location">
    <subcellularLocation>
        <location evidence="1">Membrane</location>
        <topology evidence="1">Single-pass type II membrane protein</topology>
    </subcellularLocation>
</comment>
<evidence type="ECO:0000256" key="7">
    <source>
        <dbReference type="ARBA" id="ARBA00022989"/>
    </source>
</evidence>
<protein>
    <recommendedName>
        <fullName evidence="13">Alpha-1,3-mannosyltransferase</fullName>
    </recommendedName>
</protein>
<keyword evidence="6" id="KW-0735">Signal-anchor</keyword>
<feature type="transmembrane region" description="Helical" evidence="10">
    <location>
        <begin position="12"/>
        <end position="29"/>
    </location>
</feature>
<keyword evidence="12" id="KW-1185">Reference proteome</keyword>
<accession>A0AA39UZR3</accession>
<evidence type="ECO:0008006" key="13">
    <source>
        <dbReference type="Google" id="ProtNLM"/>
    </source>
</evidence>
<keyword evidence="8 10" id="KW-0472">Membrane</keyword>
<dbReference type="InterPro" id="IPR022751">
    <property type="entry name" value="Alpha_mannosyltransferase"/>
</dbReference>
<keyword evidence="5 10" id="KW-0812">Transmembrane</keyword>
<sequence length="489" mass="55538">MWIFSPPWFLRFMVGAFASVVILTLIWQWPSVQTRRAASTEGLAITSHDTTDHSPQGKDPALIELLHSISTTSEYFVDYPLPPSEFGKMGKRLQVLRDWIAASENYQMTAEQAESLRDRVDKTAISLFPFLRDPSQASITSLSHLRQRFELGTKGIVIPTGQGTFRYACHLIGNLRDTLGSKLPIEIVYAGDSDLPSEYRDFITQLSSNITTMDITQVFDDTTLDLQHGGWAIKTFAALASRFEQVLLLDADVVFLQAPEAILDHHSGYRKTGALLFHDRLLWQGAFKERHEWWEKQLEHQPPSQALSKSLVYNEGYAEECDAGLVVLDKSKVHLLLGLLHACWQNTKLVREAWTYNMGYGDKESWWFGLELSGAEYTFEDHYGGMLGTLNDDGSRVCSFTIAHVDEHDKLIWYNGSLLKNKLVNATAFEIPTHWMLDGIWEKGGSKPEISCMKEAKIRETSKEEKRIIGNSIDRAREIDERIHGFVSF</sequence>
<evidence type="ECO:0000256" key="1">
    <source>
        <dbReference type="ARBA" id="ARBA00004606"/>
    </source>
</evidence>
<dbReference type="InterPro" id="IPR029044">
    <property type="entry name" value="Nucleotide-diphossugar_trans"/>
</dbReference>
<dbReference type="SUPFAM" id="SSF53448">
    <property type="entry name" value="Nucleotide-diphospho-sugar transferases"/>
    <property type="match status" value="1"/>
</dbReference>
<evidence type="ECO:0000256" key="2">
    <source>
        <dbReference type="ARBA" id="ARBA00009105"/>
    </source>
</evidence>
<name>A0AA39UZR3_9LECA</name>
<evidence type="ECO:0000256" key="9">
    <source>
        <dbReference type="ARBA" id="ARBA00023180"/>
    </source>
</evidence>
<keyword evidence="3" id="KW-0328">Glycosyltransferase</keyword>
<dbReference type="GO" id="GO:0016020">
    <property type="term" value="C:membrane"/>
    <property type="evidence" value="ECO:0007669"/>
    <property type="project" value="UniProtKB-SubCell"/>
</dbReference>
<dbReference type="EMBL" id="JAFEKC020000017">
    <property type="protein sequence ID" value="KAK0510238.1"/>
    <property type="molecule type" value="Genomic_DNA"/>
</dbReference>
<evidence type="ECO:0000313" key="12">
    <source>
        <dbReference type="Proteomes" id="UP001166286"/>
    </source>
</evidence>
<evidence type="ECO:0000256" key="4">
    <source>
        <dbReference type="ARBA" id="ARBA00022679"/>
    </source>
</evidence>
<dbReference type="Pfam" id="PF11051">
    <property type="entry name" value="Mannosyl_trans3"/>
    <property type="match status" value="1"/>
</dbReference>
<gene>
    <name evidence="11" type="ORF">JMJ35_007632</name>
</gene>
<organism evidence="11 12">
    <name type="scientific">Cladonia borealis</name>
    <dbReference type="NCBI Taxonomy" id="184061"/>
    <lineage>
        <taxon>Eukaryota</taxon>
        <taxon>Fungi</taxon>
        <taxon>Dikarya</taxon>
        <taxon>Ascomycota</taxon>
        <taxon>Pezizomycotina</taxon>
        <taxon>Lecanoromycetes</taxon>
        <taxon>OSLEUM clade</taxon>
        <taxon>Lecanoromycetidae</taxon>
        <taxon>Lecanorales</taxon>
        <taxon>Lecanorineae</taxon>
        <taxon>Cladoniaceae</taxon>
        <taxon>Cladonia</taxon>
    </lineage>
</organism>
<evidence type="ECO:0000256" key="5">
    <source>
        <dbReference type="ARBA" id="ARBA00022692"/>
    </source>
</evidence>
<keyword evidence="4" id="KW-0808">Transferase</keyword>
<dbReference type="Proteomes" id="UP001166286">
    <property type="component" value="Unassembled WGS sequence"/>
</dbReference>
<dbReference type="GO" id="GO:0000033">
    <property type="term" value="F:alpha-1,3-mannosyltransferase activity"/>
    <property type="evidence" value="ECO:0007669"/>
    <property type="project" value="TreeGrafter"/>
</dbReference>
<dbReference type="PANTHER" id="PTHR31392">
    <property type="entry name" value="ALPHA-1,3-MANNOSYLTRANSFERASE MNN1-RELATED"/>
    <property type="match status" value="1"/>
</dbReference>
<comment type="caution">
    <text evidence="11">The sequence shown here is derived from an EMBL/GenBank/DDBJ whole genome shotgun (WGS) entry which is preliminary data.</text>
</comment>
<keyword evidence="9" id="KW-0325">Glycoprotein</keyword>
<dbReference type="AlphaFoldDB" id="A0AA39UZR3"/>
<evidence type="ECO:0000256" key="10">
    <source>
        <dbReference type="SAM" id="Phobius"/>
    </source>
</evidence>
<dbReference type="GO" id="GO:0006493">
    <property type="term" value="P:protein O-linked glycosylation"/>
    <property type="evidence" value="ECO:0007669"/>
    <property type="project" value="TreeGrafter"/>
</dbReference>
<keyword evidence="7 10" id="KW-1133">Transmembrane helix</keyword>
<evidence type="ECO:0000256" key="3">
    <source>
        <dbReference type="ARBA" id="ARBA00022676"/>
    </source>
</evidence>
<evidence type="ECO:0000256" key="6">
    <source>
        <dbReference type="ARBA" id="ARBA00022968"/>
    </source>
</evidence>
<reference evidence="11" key="1">
    <citation type="submission" date="2023-03" db="EMBL/GenBank/DDBJ databases">
        <title>Complete genome of Cladonia borealis.</title>
        <authorList>
            <person name="Park H."/>
        </authorList>
    </citation>
    <scope>NUCLEOTIDE SEQUENCE</scope>
    <source>
        <strain evidence="11">ANT050790</strain>
    </source>
</reference>
<comment type="similarity">
    <text evidence="2">Belongs to the MNN1/MNT family.</text>
</comment>
<evidence type="ECO:0000313" key="11">
    <source>
        <dbReference type="EMBL" id="KAK0510238.1"/>
    </source>
</evidence>
<dbReference type="PANTHER" id="PTHR31392:SF1">
    <property type="entry name" value="ALPHA-1,3-MANNOSYLTRANSFERASE MNN1-RELATED"/>
    <property type="match status" value="1"/>
</dbReference>
<evidence type="ECO:0000256" key="8">
    <source>
        <dbReference type="ARBA" id="ARBA00023136"/>
    </source>
</evidence>
<proteinExistence type="inferred from homology"/>
<dbReference type="GO" id="GO:0005794">
    <property type="term" value="C:Golgi apparatus"/>
    <property type="evidence" value="ECO:0007669"/>
    <property type="project" value="TreeGrafter"/>
</dbReference>